<gene>
    <name evidence="1" type="ordered locus">STHERM_c07160</name>
</gene>
<evidence type="ECO:0000313" key="1">
    <source>
        <dbReference type="EMBL" id="ADN01674.1"/>
    </source>
</evidence>
<dbReference type="eggNOG" id="COG2226">
    <property type="taxonomic scope" value="Bacteria"/>
</dbReference>
<dbReference type="AlphaFoldDB" id="E0RRH3"/>
<dbReference type="PaxDb" id="665571-STHERM_c07160"/>
<dbReference type="CDD" id="cd02440">
    <property type="entry name" value="AdoMet_MTases"/>
    <property type="match status" value="1"/>
</dbReference>
<accession>E0RRH3</accession>
<dbReference type="Proteomes" id="UP000001296">
    <property type="component" value="Chromosome"/>
</dbReference>
<name>E0RRH3_WINT6</name>
<dbReference type="HOGENOM" id="CLU_093128_0_0_12"/>
<dbReference type="KEGG" id="sta:STHERM_c07160"/>
<dbReference type="InterPro" id="IPR029063">
    <property type="entry name" value="SAM-dependent_MTases_sf"/>
</dbReference>
<dbReference type="PANTHER" id="PTHR36112">
    <property type="entry name" value="RIBOSOMAL RNA SMALL SUBUNIT METHYLTRANSFERASE J"/>
    <property type="match status" value="1"/>
</dbReference>
<proteinExistence type="predicted"/>
<sequence>MRFADPPVVTVSLGASEREIEWACSLARELDLVLVPRGDRSLEDLAAASGASAVLVVGKDGLSLFHAGRRYVFHPNMAVLRVDRLRKGVEDRLVAVAGLGAGDRVLDCTCGMAADAVVASFVVGEGGEVRALEASPVLASLVRGGLASYVHPDARLCEAMRRVEVLTADYRDYLAQEDSGSWDVVLFDPMFESTYDASRGIDLVRILAREGLPDREDIERARRVARRCVVVKDRPPGALIRRLGVDVVHRSRKVWYGVAEGTASRS</sequence>
<evidence type="ECO:0008006" key="3">
    <source>
        <dbReference type="Google" id="ProtNLM"/>
    </source>
</evidence>
<dbReference type="RefSeq" id="WP_013313515.1">
    <property type="nucleotide sequence ID" value="NC_014484.1"/>
</dbReference>
<dbReference type="Pfam" id="PF04445">
    <property type="entry name" value="SAM_MT"/>
    <property type="match status" value="1"/>
</dbReference>
<dbReference type="PANTHER" id="PTHR36112:SF1">
    <property type="entry name" value="RIBOSOMAL RNA SMALL SUBUNIT METHYLTRANSFERASE J"/>
    <property type="match status" value="1"/>
</dbReference>
<dbReference type="EMBL" id="CP001698">
    <property type="protein sequence ID" value="ADN01674.1"/>
    <property type="molecule type" value="Genomic_DNA"/>
</dbReference>
<organism evidence="1 2">
    <name type="scientific">Winmispira thermophila (strain ATCC 49972 / DSM 6192 / RI 19.B1)</name>
    <name type="common">Spirochaeta thermophila</name>
    <dbReference type="NCBI Taxonomy" id="665571"/>
    <lineage>
        <taxon>Bacteria</taxon>
        <taxon>Pseudomonadati</taxon>
        <taxon>Spirochaetota</taxon>
        <taxon>Spirochaetia</taxon>
        <taxon>Winmispirales</taxon>
        <taxon>Winmispiraceae</taxon>
        <taxon>Winmispira</taxon>
    </lineage>
</organism>
<dbReference type="GO" id="GO:0008990">
    <property type="term" value="F:rRNA (guanine-N2-)-methyltransferase activity"/>
    <property type="evidence" value="ECO:0007669"/>
    <property type="project" value="InterPro"/>
</dbReference>
<dbReference type="Gene3D" id="3.40.50.150">
    <property type="entry name" value="Vaccinia Virus protein VP39"/>
    <property type="match status" value="1"/>
</dbReference>
<dbReference type="InterPro" id="IPR007536">
    <property type="entry name" value="16SrRNA_methylTrfase_J"/>
</dbReference>
<evidence type="ECO:0000313" key="2">
    <source>
        <dbReference type="Proteomes" id="UP000001296"/>
    </source>
</evidence>
<reference key="1">
    <citation type="submission" date="2009-08" db="EMBL/GenBank/DDBJ databases">
        <title>The genome sequence of Spirochaeta thermophila DSM6192.</title>
        <authorList>
            <person name="Angelov A."/>
            <person name="Mientus M."/>
            <person name="Wittenberg S."/>
            <person name="Lehmann R."/>
            <person name="Liesegang H."/>
            <person name="Daniel R."/>
            <person name="Liebl W."/>
        </authorList>
    </citation>
    <scope>NUCLEOTIDE SEQUENCE</scope>
    <source>
        <strain>DSM 6192</strain>
    </source>
</reference>
<reference evidence="1 2" key="2">
    <citation type="journal article" date="2010" name="J. Bacteriol.">
        <title>Genome sequence of the polysaccharide-degrading, thermophilic anaerobe Spirochaeta thermophila DSM 6192.</title>
        <authorList>
            <person name="Angelov A."/>
            <person name="Liebl S."/>
            <person name="Ballschmiter M."/>
            <person name="Bomeke M."/>
            <person name="Lehmann R."/>
            <person name="Liesegang H."/>
            <person name="Daniel R."/>
            <person name="Liebl W."/>
        </authorList>
    </citation>
    <scope>NUCLEOTIDE SEQUENCE [LARGE SCALE GENOMIC DNA]</scope>
    <source>
        <strain evidence="2">ATCC 49972 / DSM 6192 / RI 19.B1</strain>
    </source>
</reference>
<dbReference type="SUPFAM" id="SSF53335">
    <property type="entry name" value="S-adenosyl-L-methionine-dependent methyltransferases"/>
    <property type="match status" value="1"/>
</dbReference>
<protein>
    <recommendedName>
        <fullName evidence="3">SAM-dependent methyltransferase</fullName>
    </recommendedName>
</protein>